<evidence type="ECO:0000259" key="5">
    <source>
        <dbReference type="SMART" id="SM00093"/>
    </source>
</evidence>
<sequence>MINSSYRDLDVFLTHLKRIDFVMVNHIYLNYSKGYKDTLSKPAFGVEIQKVSFNYPKAATIYINRMIDRVTFKRLSDVLIKEDITKDSSMLLINAAYLTATWEVPFNILHTKHNIKFRYYNQSTVFVPMMFKSEEVLYVDDDLNKIKVINMKLASPGVSMTFVIPEDRKSLQDFLRNLLRPNYFRTIKKRMRMEFLNIAIPRFKLKTLVDWTESLQKVGLKKLFDKNSTGLNNMMINEATNKPLYISKVKQKNFIEVNEMGAYRIITTESQYSKIPHLRPTLEAVADRPFYFTVTLHCDRSNYWNTEELFAGVYYGPDT</sequence>
<dbReference type="PANTHER" id="PTHR11461">
    <property type="entry name" value="SERINE PROTEASE INHIBITOR, SERPIN"/>
    <property type="match status" value="1"/>
</dbReference>
<dbReference type="EMBL" id="CAJOBZ010000017">
    <property type="protein sequence ID" value="CAF4853347.1"/>
    <property type="molecule type" value="Genomic_DNA"/>
</dbReference>
<dbReference type="InterPro" id="IPR023796">
    <property type="entry name" value="Serpin_dom"/>
</dbReference>
<comment type="similarity">
    <text evidence="1 4">Belongs to the serpin family.</text>
</comment>
<dbReference type="GO" id="GO:0004867">
    <property type="term" value="F:serine-type endopeptidase inhibitor activity"/>
    <property type="evidence" value="ECO:0007669"/>
    <property type="project" value="UniProtKB-KW"/>
</dbReference>
<dbReference type="Pfam" id="PF00079">
    <property type="entry name" value="Serpin"/>
    <property type="match status" value="1"/>
</dbReference>
<dbReference type="InterPro" id="IPR042185">
    <property type="entry name" value="Serpin_sf_2"/>
</dbReference>
<keyword evidence="3" id="KW-0722">Serine protease inhibitor</keyword>
<evidence type="ECO:0000256" key="4">
    <source>
        <dbReference type="RuleBase" id="RU000411"/>
    </source>
</evidence>
<name>A0A821S4U6_9NEOP</name>
<dbReference type="GO" id="GO:0005615">
    <property type="term" value="C:extracellular space"/>
    <property type="evidence" value="ECO:0007669"/>
    <property type="project" value="InterPro"/>
</dbReference>
<evidence type="ECO:0000313" key="6">
    <source>
        <dbReference type="EMBL" id="CAF4853347.1"/>
    </source>
</evidence>
<dbReference type="InterPro" id="IPR000215">
    <property type="entry name" value="Serpin_fam"/>
</dbReference>
<gene>
    <name evidence="6" type="ORF">PMACD_LOCUS7257</name>
</gene>
<evidence type="ECO:0000313" key="7">
    <source>
        <dbReference type="Proteomes" id="UP000663880"/>
    </source>
</evidence>
<dbReference type="InterPro" id="IPR042178">
    <property type="entry name" value="Serpin_sf_1"/>
</dbReference>
<accession>A0A821S4U6</accession>
<keyword evidence="7" id="KW-1185">Reference proteome</keyword>
<reference evidence="6" key="1">
    <citation type="submission" date="2021-02" db="EMBL/GenBank/DDBJ databases">
        <authorList>
            <person name="Steward A R."/>
        </authorList>
    </citation>
    <scope>NUCLEOTIDE SEQUENCE</scope>
</reference>
<dbReference type="Gene3D" id="3.30.497.10">
    <property type="entry name" value="Antithrombin, subunit I, domain 2"/>
    <property type="match status" value="1"/>
</dbReference>
<evidence type="ECO:0000256" key="3">
    <source>
        <dbReference type="ARBA" id="ARBA00022900"/>
    </source>
</evidence>
<proteinExistence type="inferred from homology"/>
<dbReference type="Proteomes" id="UP000663880">
    <property type="component" value="Unassembled WGS sequence"/>
</dbReference>
<evidence type="ECO:0000256" key="2">
    <source>
        <dbReference type="ARBA" id="ARBA00022690"/>
    </source>
</evidence>
<dbReference type="AlphaFoldDB" id="A0A821S4U6"/>
<dbReference type="CDD" id="cd00172">
    <property type="entry name" value="serpin"/>
    <property type="match status" value="1"/>
</dbReference>
<keyword evidence="2" id="KW-0646">Protease inhibitor</keyword>
<protein>
    <recommendedName>
        <fullName evidence="5">Serpin domain-containing protein</fullName>
    </recommendedName>
</protein>
<organism evidence="6 7">
    <name type="scientific">Pieris macdunnoughi</name>
    <dbReference type="NCBI Taxonomy" id="345717"/>
    <lineage>
        <taxon>Eukaryota</taxon>
        <taxon>Metazoa</taxon>
        <taxon>Ecdysozoa</taxon>
        <taxon>Arthropoda</taxon>
        <taxon>Hexapoda</taxon>
        <taxon>Insecta</taxon>
        <taxon>Pterygota</taxon>
        <taxon>Neoptera</taxon>
        <taxon>Endopterygota</taxon>
        <taxon>Lepidoptera</taxon>
        <taxon>Glossata</taxon>
        <taxon>Ditrysia</taxon>
        <taxon>Papilionoidea</taxon>
        <taxon>Pieridae</taxon>
        <taxon>Pierinae</taxon>
        <taxon>Pieris</taxon>
    </lineage>
</organism>
<dbReference type="Gene3D" id="2.30.39.10">
    <property type="entry name" value="Alpha-1-antitrypsin, domain 1"/>
    <property type="match status" value="1"/>
</dbReference>
<feature type="domain" description="Serpin" evidence="5">
    <location>
        <begin position="3"/>
        <end position="317"/>
    </location>
</feature>
<comment type="caution">
    <text evidence="6">The sequence shown here is derived from an EMBL/GenBank/DDBJ whole genome shotgun (WGS) entry which is preliminary data.</text>
</comment>
<evidence type="ECO:0000256" key="1">
    <source>
        <dbReference type="ARBA" id="ARBA00009500"/>
    </source>
</evidence>
<dbReference type="SUPFAM" id="SSF56574">
    <property type="entry name" value="Serpins"/>
    <property type="match status" value="1"/>
</dbReference>
<dbReference type="SMART" id="SM00093">
    <property type="entry name" value="SERPIN"/>
    <property type="match status" value="1"/>
</dbReference>
<dbReference type="PANTHER" id="PTHR11461:SF211">
    <property type="entry name" value="GH10112P-RELATED"/>
    <property type="match status" value="1"/>
</dbReference>
<dbReference type="InterPro" id="IPR036186">
    <property type="entry name" value="Serpin_sf"/>
</dbReference>
<dbReference type="OrthoDB" id="9518664at2759"/>